<dbReference type="PROSITE" id="PS51918">
    <property type="entry name" value="RADICAL_SAM"/>
    <property type="match status" value="1"/>
</dbReference>
<keyword evidence="4" id="KW-0963">Cytoplasm</keyword>
<dbReference type="GO" id="GO:0046872">
    <property type="term" value="F:metal ion binding"/>
    <property type="evidence" value="ECO:0007669"/>
    <property type="project" value="UniProtKB-KW"/>
</dbReference>
<dbReference type="InterPro" id="IPR022881">
    <property type="entry name" value="rRNA_lsu_MeTfrase_Cfr"/>
</dbReference>
<dbReference type="PANTHER" id="PTHR30544">
    <property type="entry name" value="23S RRNA METHYLTRANSFERASE"/>
    <property type="match status" value="1"/>
</dbReference>
<evidence type="ECO:0000256" key="6">
    <source>
        <dbReference type="ARBA" id="ARBA00022603"/>
    </source>
</evidence>
<keyword evidence="13" id="KW-0046">Antibiotic resistance</keyword>
<dbReference type="PIRSF" id="PIRSF006004">
    <property type="entry name" value="CHP00048"/>
    <property type="match status" value="1"/>
</dbReference>
<dbReference type="OrthoDB" id="9793973at2"/>
<dbReference type="EMBL" id="QTJW01000015">
    <property type="protein sequence ID" value="RGD68678.1"/>
    <property type="molecule type" value="Genomic_DNA"/>
</dbReference>
<organism evidence="15 16">
    <name type="scientific">Hungatella hathewayi</name>
    <dbReference type="NCBI Taxonomy" id="154046"/>
    <lineage>
        <taxon>Bacteria</taxon>
        <taxon>Bacillati</taxon>
        <taxon>Bacillota</taxon>
        <taxon>Clostridia</taxon>
        <taxon>Lachnospirales</taxon>
        <taxon>Lachnospiraceae</taxon>
        <taxon>Hungatella</taxon>
    </lineage>
</organism>
<dbReference type="SFLD" id="SFLDF00296">
    <property type="entry name" value="adenosine_C8_methyltransferase"/>
    <property type="match status" value="1"/>
</dbReference>
<evidence type="ECO:0000256" key="1">
    <source>
        <dbReference type="ARBA" id="ARBA00001966"/>
    </source>
</evidence>
<dbReference type="InterPro" id="IPR058240">
    <property type="entry name" value="rSAM_sf"/>
</dbReference>
<dbReference type="NCBIfam" id="TIGR04432">
    <property type="entry name" value="rSAM_Cfr"/>
    <property type="match status" value="1"/>
</dbReference>
<dbReference type="Pfam" id="PF04055">
    <property type="entry name" value="Radical_SAM"/>
    <property type="match status" value="1"/>
</dbReference>
<dbReference type="SFLD" id="SFLDG01062">
    <property type="entry name" value="methyltransferase_(Class_A)"/>
    <property type="match status" value="1"/>
</dbReference>
<dbReference type="Gene3D" id="1.10.150.530">
    <property type="match status" value="1"/>
</dbReference>
<proteinExistence type="predicted"/>
<dbReference type="AlphaFoldDB" id="A0A3E3DJ29"/>
<dbReference type="SFLD" id="SFLDS00029">
    <property type="entry name" value="Radical_SAM"/>
    <property type="match status" value="2"/>
</dbReference>
<evidence type="ECO:0000256" key="9">
    <source>
        <dbReference type="ARBA" id="ARBA00022723"/>
    </source>
</evidence>
<dbReference type="PANTHER" id="PTHR30544:SF5">
    <property type="entry name" value="RADICAL SAM CORE DOMAIN-CONTAINING PROTEIN"/>
    <property type="match status" value="1"/>
</dbReference>
<dbReference type="NCBIfam" id="NF011024">
    <property type="entry name" value="PRK14453.1"/>
    <property type="match status" value="1"/>
</dbReference>
<keyword evidence="7 15" id="KW-0808">Transferase</keyword>
<evidence type="ECO:0000313" key="16">
    <source>
        <dbReference type="Proteomes" id="UP000261023"/>
    </source>
</evidence>
<dbReference type="InterPro" id="IPR007197">
    <property type="entry name" value="rSAM"/>
</dbReference>
<evidence type="ECO:0000256" key="13">
    <source>
        <dbReference type="ARBA" id="ARBA00023251"/>
    </source>
</evidence>
<dbReference type="SUPFAM" id="SSF102114">
    <property type="entry name" value="Radical SAM enzymes"/>
    <property type="match status" value="1"/>
</dbReference>
<evidence type="ECO:0000256" key="2">
    <source>
        <dbReference type="ARBA" id="ARBA00004496"/>
    </source>
</evidence>
<dbReference type="Gene3D" id="3.20.20.70">
    <property type="entry name" value="Aldolase class I"/>
    <property type="match status" value="1"/>
</dbReference>
<keyword evidence="5" id="KW-0698">rRNA processing</keyword>
<dbReference type="GO" id="GO:0070475">
    <property type="term" value="P:rRNA base methylation"/>
    <property type="evidence" value="ECO:0007669"/>
    <property type="project" value="InterPro"/>
</dbReference>
<evidence type="ECO:0000256" key="5">
    <source>
        <dbReference type="ARBA" id="ARBA00022552"/>
    </source>
</evidence>
<feature type="domain" description="Radical SAM core" evidence="14">
    <location>
        <begin position="94"/>
        <end position="329"/>
    </location>
</feature>
<gene>
    <name evidence="15" type="ORF">DWX31_21370</name>
</gene>
<keyword evidence="3" id="KW-0004">4Fe-4S</keyword>
<keyword evidence="10" id="KW-0408">Iron</keyword>
<dbReference type="InterPro" id="IPR005839">
    <property type="entry name" value="Methylthiotransferase"/>
</dbReference>
<evidence type="ECO:0000256" key="11">
    <source>
        <dbReference type="ARBA" id="ARBA00023014"/>
    </source>
</evidence>
<dbReference type="GO" id="GO:0005737">
    <property type="term" value="C:cytoplasm"/>
    <property type="evidence" value="ECO:0007669"/>
    <property type="project" value="UniProtKB-SubCell"/>
</dbReference>
<dbReference type="GO" id="GO:0030488">
    <property type="term" value="P:tRNA methylation"/>
    <property type="evidence" value="ECO:0007669"/>
    <property type="project" value="TreeGrafter"/>
</dbReference>
<dbReference type="Proteomes" id="UP000261023">
    <property type="component" value="Unassembled WGS sequence"/>
</dbReference>
<comment type="subcellular location">
    <subcellularLocation>
        <location evidence="2">Cytoplasm</location>
    </subcellularLocation>
</comment>
<keyword evidence="11" id="KW-0411">Iron-sulfur</keyword>
<keyword evidence="12" id="KW-1015">Disulfide bond</keyword>
<dbReference type="NCBIfam" id="NF000424">
    <property type="entry name" value="CfrAB"/>
    <property type="match status" value="1"/>
</dbReference>
<keyword evidence="8" id="KW-0949">S-adenosyl-L-methionine</keyword>
<dbReference type="InterPro" id="IPR040072">
    <property type="entry name" value="Methyltransferase_A"/>
</dbReference>
<evidence type="ECO:0000256" key="8">
    <source>
        <dbReference type="ARBA" id="ARBA00022691"/>
    </source>
</evidence>
<comment type="caution">
    <text evidence="15">The sequence shown here is derived from an EMBL/GenBank/DDBJ whole genome shotgun (WGS) entry which is preliminary data.</text>
</comment>
<evidence type="ECO:0000256" key="4">
    <source>
        <dbReference type="ARBA" id="ARBA00022490"/>
    </source>
</evidence>
<accession>A0A3E3DJ29</accession>
<evidence type="ECO:0000259" key="14">
    <source>
        <dbReference type="PROSITE" id="PS51918"/>
    </source>
</evidence>
<dbReference type="GO" id="GO:0046677">
    <property type="term" value="P:response to antibiotic"/>
    <property type="evidence" value="ECO:0007669"/>
    <property type="project" value="UniProtKB-KW"/>
</dbReference>
<evidence type="ECO:0000256" key="3">
    <source>
        <dbReference type="ARBA" id="ARBA00022485"/>
    </source>
</evidence>
<reference evidence="15 16" key="1">
    <citation type="submission" date="2018-08" db="EMBL/GenBank/DDBJ databases">
        <title>A genome reference for cultivated species of the human gut microbiota.</title>
        <authorList>
            <person name="Zou Y."/>
            <person name="Xue W."/>
            <person name="Luo G."/>
        </authorList>
    </citation>
    <scope>NUCLEOTIDE SEQUENCE [LARGE SCALE GENOMIC DNA]</scope>
    <source>
        <strain evidence="15 16">AF19-13AC</strain>
    </source>
</reference>
<dbReference type="InterPro" id="IPR004383">
    <property type="entry name" value="rRNA_lsu_MTrfase_RlmN/Cfr"/>
</dbReference>
<evidence type="ECO:0000256" key="7">
    <source>
        <dbReference type="ARBA" id="ARBA00022679"/>
    </source>
</evidence>
<dbReference type="GO" id="GO:0051539">
    <property type="term" value="F:4 iron, 4 sulfur cluster binding"/>
    <property type="evidence" value="ECO:0007669"/>
    <property type="project" value="UniProtKB-KW"/>
</dbReference>
<dbReference type="InterPro" id="IPR013785">
    <property type="entry name" value="Aldolase_TIM"/>
</dbReference>
<sequence length="345" mass="39563">MNTIYEKIHDLLNEKNVPEYRFNQILHSIFKQRIGKYEDMKTLPQSIREMLISEFGSTVYGVRPTLENDLGQVGKMLFELCDGNKVEAVCLRYQRGWESFCISSQCGCCFGCKFCATGTLGLKRNMTAEEITDQLLYFFLSGHNLDSISFMGMGEPLANPNVFEALSILTNPDLFGLSQRRITLSTIGMIPGIRRMTKDYPQVNLAYSLHSPFEDQRNELMPINKKYPLHDVIKVLDSHIQHTGRKVFIAYILLNQINDSMKHAEALANLLQGRDTCSHLYHVDLIPYNYTDKTEQHFTPSSYHQVQRFQKKLRDNGIEVTVRAQFGSRVNAACGQLYVDTEKPH</sequence>
<keyword evidence="9" id="KW-0479">Metal-binding</keyword>
<evidence type="ECO:0000256" key="10">
    <source>
        <dbReference type="ARBA" id="ARBA00023004"/>
    </source>
</evidence>
<keyword evidence="6 15" id="KW-0489">Methyltransferase</keyword>
<protein>
    <submittedName>
        <fullName evidence="15">23S rRNA (Adenine(2503)-C(8))-methyltransferase Cfr</fullName>
    </submittedName>
</protein>
<evidence type="ECO:0000256" key="12">
    <source>
        <dbReference type="ARBA" id="ARBA00023157"/>
    </source>
</evidence>
<name>A0A3E3DJ29_9FIRM</name>
<dbReference type="SFLD" id="SFLDF00275">
    <property type="entry name" value="adenosine_C2_methyltransferase"/>
    <property type="match status" value="1"/>
</dbReference>
<comment type="cofactor">
    <cofactor evidence="1">
        <name>[4Fe-4S] cluster</name>
        <dbReference type="ChEBI" id="CHEBI:49883"/>
    </cofactor>
</comment>
<dbReference type="SFLD" id="SFLDG01061">
    <property type="entry name" value="methylthiotransferase"/>
    <property type="match status" value="1"/>
</dbReference>
<evidence type="ECO:0000313" key="15">
    <source>
        <dbReference type="EMBL" id="RGD68678.1"/>
    </source>
</evidence>
<dbReference type="RefSeq" id="WP_117502663.1">
    <property type="nucleotide sequence ID" value="NZ_QTJW01000015.1"/>
</dbReference>
<dbReference type="GO" id="GO:0008173">
    <property type="term" value="F:RNA methyltransferase activity"/>
    <property type="evidence" value="ECO:0007669"/>
    <property type="project" value="InterPro"/>
</dbReference>